<dbReference type="GO" id="GO:0016878">
    <property type="term" value="F:acid-thiol ligase activity"/>
    <property type="evidence" value="ECO:0007669"/>
    <property type="project" value="UniProtKB-ARBA"/>
</dbReference>
<dbReference type="PROSITE" id="PS00455">
    <property type="entry name" value="AMP_BINDING"/>
    <property type="match status" value="1"/>
</dbReference>
<feature type="domain" description="AMP-dependent synthetase/ligase" evidence="1">
    <location>
        <begin position="14"/>
        <end position="385"/>
    </location>
</feature>
<accession>A0A1B1YW70</accession>
<evidence type="ECO:0000313" key="3">
    <source>
        <dbReference type="EMBL" id="ANX05074.1"/>
    </source>
</evidence>
<evidence type="ECO:0000259" key="1">
    <source>
        <dbReference type="Pfam" id="PF00501"/>
    </source>
</evidence>
<evidence type="ECO:0008006" key="5">
    <source>
        <dbReference type="Google" id="ProtNLM"/>
    </source>
</evidence>
<name>A0A1B1YW70_9GAMM</name>
<dbReference type="Gene3D" id="3.40.50.12780">
    <property type="entry name" value="N-terminal domain of ligase-like"/>
    <property type="match status" value="1"/>
</dbReference>
<dbReference type="Proteomes" id="UP000092952">
    <property type="component" value="Chromosome"/>
</dbReference>
<dbReference type="InterPro" id="IPR042099">
    <property type="entry name" value="ANL_N_sf"/>
</dbReference>
<keyword evidence="4" id="KW-1185">Reference proteome</keyword>
<dbReference type="InterPro" id="IPR045851">
    <property type="entry name" value="AMP-bd_C_sf"/>
</dbReference>
<dbReference type="InterPro" id="IPR000873">
    <property type="entry name" value="AMP-dep_synth/lig_dom"/>
</dbReference>
<reference evidence="4" key="1">
    <citation type="submission" date="2016-03" db="EMBL/GenBank/DDBJ databases">
        <title>Complete genome sequence of Solimmundus cernigliae, representing a novel lineage of polycyclic aromatic hydrocarbon degraders within the Gammaproteobacteria.</title>
        <authorList>
            <person name="Singleton D.R."/>
            <person name="Dickey A.N."/>
            <person name="Scholl E.H."/>
            <person name="Wright F.A."/>
            <person name="Aitken M.D."/>
        </authorList>
    </citation>
    <scope>NUCLEOTIDE SEQUENCE [LARGE SCALE GENOMIC DNA]</scope>
    <source>
        <strain evidence="4">TR3.2</strain>
    </source>
</reference>
<dbReference type="Pfam" id="PF00501">
    <property type="entry name" value="AMP-binding"/>
    <property type="match status" value="1"/>
</dbReference>
<dbReference type="KEGG" id="gbi:PG2T_13410"/>
<dbReference type="PANTHER" id="PTHR43767">
    <property type="entry name" value="LONG-CHAIN-FATTY-ACID--COA LIGASE"/>
    <property type="match status" value="1"/>
</dbReference>
<dbReference type="Pfam" id="PF13193">
    <property type="entry name" value="AMP-binding_C"/>
    <property type="match status" value="1"/>
</dbReference>
<dbReference type="RefSeq" id="WP_068806528.1">
    <property type="nucleotide sequence ID" value="NZ_CP014671.1"/>
</dbReference>
<dbReference type="OrthoDB" id="9761989at2"/>
<sequence>MPESRGPNLRQALHRTARHHADNEALADSQHRYTYRQMLARAQQTAALLFGLGVRKGDRVALMMLPSTIHPIALYGCWELGAVPVALHVREKLPVLVKTLERISPRALIYDGSFADQVAHIRAQVPLITGYVRARSEATPPDKIRSGNEPVIPDDLDRYPLDFEPMALAGHDLAAIVLTSGTTGIPKGVLHTHAKLVESCRAAVYPFGLTPHSSTLNMFTTSFMGWSNLALPYFNIGARQVFHDHWDPKRVLRTIAEERLTNLLLVPTMWRLLLREDVESHDLSSLRQVGFAGEVMDLPTLEAIRRRICPRIINCYSTTETAVSGGTAMFPEDLARPDKIESVGKPLLNSEVRVVAAGGSPDDELPPGEEGEILIAGPSLAQEFWCDPPLSREKFVGPWWRSGDLGTFDADGYLYVRGRVDDMIISGGINVMPGPVENVLLAHPDVAEAAVVGLPDPQWGQRIVAFVVRKNPALDDAALDAVVQQSDLPGYQRPREYRFLDELPRGNSGKTNRRALRQMAEGG</sequence>
<gene>
    <name evidence="3" type="ORF">PG2T_13410</name>
</gene>
<proteinExistence type="predicted"/>
<dbReference type="InterPro" id="IPR025110">
    <property type="entry name" value="AMP-bd_C"/>
</dbReference>
<dbReference type="InterPro" id="IPR020845">
    <property type="entry name" value="AMP-binding_CS"/>
</dbReference>
<organism evidence="3 4">
    <name type="scientific">Immundisolibacter cernigliae</name>
    <dbReference type="NCBI Taxonomy" id="1810504"/>
    <lineage>
        <taxon>Bacteria</taxon>
        <taxon>Pseudomonadati</taxon>
        <taxon>Pseudomonadota</taxon>
        <taxon>Gammaproteobacteria</taxon>
        <taxon>Immundisolibacterales</taxon>
        <taxon>Immundisolibacteraceae</taxon>
        <taxon>Immundisolibacter</taxon>
    </lineage>
</organism>
<evidence type="ECO:0000313" key="4">
    <source>
        <dbReference type="Proteomes" id="UP000092952"/>
    </source>
</evidence>
<evidence type="ECO:0000259" key="2">
    <source>
        <dbReference type="Pfam" id="PF13193"/>
    </source>
</evidence>
<dbReference type="EMBL" id="CP014671">
    <property type="protein sequence ID" value="ANX05074.1"/>
    <property type="molecule type" value="Genomic_DNA"/>
</dbReference>
<dbReference type="InParanoid" id="A0A1B1YW70"/>
<dbReference type="SUPFAM" id="SSF56801">
    <property type="entry name" value="Acetyl-CoA synthetase-like"/>
    <property type="match status" value="1"/>
</dbReference>
<protein>
    <recommendedName>
        <fullName evidence="5">Long-chain fatty acid--CoA ligase</fullName>
    </recommendedName>
</protein>
<dbReference type="PANTHER" id="PTHR43767:SF1">
    <property type="entry name" value="NONRIBOSOMAL PEPTIDE SYNTHASE PES1 (EUROFUNG)-RELATED"/>
    <property type="match status" value="1"/>
</dbReference>
<dbReference type="InterPro" id="IPR050237">
    <property type="entry name" value="ATP-dep_AMP-bd_enzyme"/>
</dbReference>
<feature type="domain" description="AMP-binding enzyme C-terminal" evidence="2">
    <location>
        <begin position="436"/>
        <end position="510"/>
    </location>
</feature>
<dbReference type="Gene3D" id="3.30.300.30">
    <property type="match status" value="1"/>
</dbReference>
<dbReference type="AlphaFoldDB" id="A0A1B1YW70"/>
<dbReference type="STRING" id="1810504.PG2T_13410"/>